<evidence type="ECO:0000256" key="3">
    <source>
        <dbReference type="ARBA" id="ARBA00022750"/>
    </source>
</evidence>
<dbReference type="Gene3D" id="2.40.70.10">
    <property type="entry name" value="Acid Proteases"/>
    <property type="match status" value="2"/>
</dbReference>
<dbReference type="Pfam" id="PF14543">
    <property type="entry name" value="TAXi_N"/>
    <property type="match status" value="1"/>
</dbReference>
<dbReference type="GO" id="GO:0006508">
    <property type="term" value="P:proteolysis"/>
    <property type="evidence" value="ECO:0007669"/>
    <property type="project" value="UniProtKB-KW"/>
</dbReference>
<keyword evidence="4" id="KW-0378">Hydrolase</keyword>
<comment type="similarity">
    <text evidence="1">Belongs to the peptidase A1 family.</text>
</comment>
<evidence type="ECO:0000313" key="7">
    <source>
        <dbReference type="EMBL" id="GFQ06874.1"/>
    </source>
</evidence>
<dbReference type="AlphaFoldDB" id="A0A830DG49"/>
<dbReference type="EMBL" id="BMAC01001330">
    <property type="protein sequence ID" value="GFQ06874.1"/>
    <property type="molecule type" value="Genomic_DNA"/>
</dbReference>
<dbReference type="InterPro" id="IPR033121">
    <property type="entry name" value="PEPTIDASE_A1"/>
</dbReference>
<dbReference type="InterPro" id="IPR032861">
    <property type="entry name" value="TAXi_N"/>
</dbReference>
<keyword evidence="3" id="KW-0064">Aspartyl protease</keyword>
<dbReference type="PROSITE" id="PS00141">
    <property type="entry name" value="ASP_PROTEASE"/>
    <property type="match status" value="1"/>
</dbReference>
<dbReference type="OrthoDB" id="2747330at2759"/>
<evidence type="ECO:0000256" key="2">
    <source>
        <dbReference type="ARBA" id="ARBA00022670"/>
    </source>
</evidence>
<dbReference type="FunFam" id="2.40.70.10:FF:000033">
    <property type="entry name" value="Aspartyl protease family protein"/>
    <property type="match status" value="1"/>
</dbReference>
<dbReference type="SUPFAM" id="SSF50630">
    <property type="entry name" value="Acid proteases"/>
    <property type="match status" value="1"/>
</dbReference>
<accession>A0A830DG49</accession>
<dbReference type="Pfam" id="PF14541">
    <property type="entry name" value="TAXi_C"/>
    <property type="match status" value="1"/>
</dbReference>
<protein>
    <submittedName>
        <fullName evidence="7">Protein aspartic protease in guard cell 1</fullName>
    </submittedName>
</protein>
<dbReference type="PANTHER" id="PTHR47967">
    <property type="entry name" value="OS07G0603500 PROTEIN-RELATED"/>
    <property type="match status" value="1"/>
</dbReference>
<evidence type="ECO:0000256" key="1">
    <source>
        <dbReference type="ARBA" id="ARBA00007447"/>
    </source>
</evidence>
<dbReference type="PROSITE" id="PS51767">
    <property type="entry name" value="PEPTIDASE_A1"/>
    <property type="match status" value="1"/>
</dbReference>
<dbReference type="InterPro" id="IPR051708">
    <property type="entry name" value="Plant_Aspart_Prot_A1"/>
</dbReference>
<dbReference type="GO" id="GO:0004190">
    <property type="term" value="F:aspartic-type endopeptidase activity"/>
    <property type="evidence" value="ECO:0007669"/>
    <property type="project" value="UniProtKB-KW"/>
</dbReference>
<gene>
    <name evidence="7" type="ORF">PHJA_002831400</name>
</gene>
<keyword evidence="8" id="KW-1185">Reference proteome</keyword>
<comment type="caution">
    <text evidence="7">The sequence shown here is derived from an EMBL/GenBank/DDBJ whole genome shotgun (WGS) entry which is preliminary data.</text>
</comment>
<reference evidence="7" key="1">
    <citation type="submission" date="2020-07" db="EMBL/GenBank/DDBJ databases">
        <title>Ethylene signaling mediates host invasion by parasitic plants.</title>
        <authorList>
            <person name="Yoshida S."/>
        </authorList>
    </citation>
    <scope>NUCLEOTIDE SEQUENCE</scope>
    <source>
        <strain evidence="7">Okayama</strain>
    </source>
</reference>
<feature type="domain" description="Peptidase A1" evidence="6">
    <location>
        <begin position="1"/>
        <end position="299"/>
    </location>
</feature>
<evidence type="ECO:0000259" key="6">
    <source>
        <dbReference type="PROSITE" id="PS51767"/>
    </source>
</evidence>
<name>A0A830DG49_9LAMI</name>
<keyword evidence="2 7" id="KW-0645">Protease</keyword>
<dbReference type="InterPro" id="IPR021109">
    <property type="entry name" value="Peptidase_aspartic_dom_sf"/>
</dbReference>
<evidence type="ECO:0000256" key="4">
    <source>
        <dbReference type="ARBA" id="ARBA00022801"/>
    </source>
</evidence>
<dbReference type="InterPro" id="IPR001969">
    <property type="entry name" value="Aspartic_peptidase_AS"/>
</dbReference>
<dbReference type="Proteomes" id="UP000653305">
    <property type="component" value="Unassembled WGS sequence"/>
</dbReference>
<keyword evidence="5" id="KW-0325">Glycoprotein</keyword>
<proteinExistence type="inferred from homology"/>
<dbReference type="PANTHER" id="PTHR47967:SF60">
    <property type="entry name" value="PROTEIN ASPARTIC PROTEASE IN GUARD CELL 1-LIKE"/>
    <property type="match status" value="1"/>
</dbReference>
<evidence type="ECO:0000256" key="5">
    <source>
        <dbReference type="ARBA" id="ARBA00023180"/>
    </source>
</evidence>
<evidence type="ECO:0000313" key="8">
    <source>
        <dbReference type="Proteomes" id="UP000653305"/>
    </source>
</evidence>
<organism evidence="7 8">
    <name type="scientific">Phtheirospermum japonicum</name>
    <dbReference type="NCBI Taxonomy" id="374723"/>
    <lineage>
        <taxon>Eukaryota</taxon>
        <taxon>Viridiplantae</taxon>
        <taxon>Streptophyta</taxon>
        <taxon>Embryophyta</taxon>
        <taxon>Tracheophyta</taxon>
        <taxon>Spermatophyta</taxon>
        <taxon>Magnoliopsida</taxon>
        <taxon>eudicotyledons</taxon>
        <taxon>Gunneridae</taxon>
        <taxon>Pentapetalae</taxon>
        <taxon>asterids</taxon>
        <taxon>lamiids</taxon>
        <taxon>Lamiales</taxon>
        <taxon>Orobanchaceae</taxon>
        <taxon>Orobanchaceae incertae sedis</taxon>
        <taxon>Phtheirospermum</taxon>
    </lineage>
</organism>
<dbReference type="InterPro" id="IPR032799">
    <property type="entry name" value="TAXi_C"/>
</dbReference>
<sequence>MALDTGSDVVWLQCTPCVSCYTQSGPIFNPTSSSSFRPVPCGSNLCQQLIDPGCDAQERCTYYVPYDDGSFTNGDLSTETFTFVGTTVSNVSLGCGHDNEGLFNGSAGGIFSYCLVDRNSSSKSSILFGESAVPPNAVFTPLLRDTLYYVTLTGISVGGHLVPGVNSSVFESQGADGGVIIDSGTTITRLAEPAYDALRDAFQAEVTGLNHTSGVLTFDTCYEPPGAGANVTVPTVTLHFDGGADMRLPAENYLVRADADGKLCLAFASTTSGLSIIGNFQQQGFRVVYDLAANRVGFAPDSC</sequence>